<dbReference type="AlphaFoldDB" id="A0A6C0K379"/>
<keyword evidence="2" id="KW-0812">Transmembrane</keyword>
<feature type="transmembrane region" description="Helical" evidence="2">
    <location>
        <begin position="36"/>
        <end position="58"/>
    </location>
</feature>
<evidence type="ECO:0000256" key="1">
    <source>
        <dbReference type="SAM" id="MobiDB-lite"/>
    </source>
</evidence>
<name>A0A6C0K379_9ZZZZ</name>
<reference evidence="3" key="1">
    <citation type="journal article" date="2020" name="Nature">
        <title>Giant virus diversity and host interactions through global metagenomics.</title>
        <authorList>
            <person name="Schulz F."/>
            <person name="Roux S."/>
            <person name="Paez-Espino D."/>
            <person name="Jungbluth S."/>
            <person name="Walsh D.A."/>
            <person name="Denef V.J."/>
            <person name="McMahon K.D."/>
            <person name="Konstantinidis K.T."/>
            <person name="Eloe-Fadrosh E.A."/>
            <person name="Kyrpides N.C."/>
            <person name="Woyke T."/>
        </authorList>
    </citation>
    <scope>NUCLEOTIDE SEQUENCE</scope>
    <source>
        <strain evidence="3">GVMAG-S-1101165-83</strain>
    </source>
</reference>
<keyword evidence="2" id="KW-0472">Membrane</keyword>
<keyword evidence="2" id="KW-1133">Transmembrane helix</keyword>
<evidence type="ECO:0000256" key="2">
    <source>
        <dbReference type="SAM" id="Phobius"/>
    </source>
</evidence>
<protein>
    <submittedName>
        <fullName evidence="3">Uncharacterized protein</fullName>
    </submittedName>
</protein>
<dbReference type="EMBL" id="MN740769">
    <property type="protein sequence ID" value="QHU10514.1"/>
    <property type="molecule type" value="Genomic_DNA"/>
</dbReference>
<organism evidence="3">
    <name type="scientific">viral metagenome</name>
    <dbReference type="NCBI Taxonomy" id="1070528"/>
    <lineage>
        <taxon>unclassified sequences</taxon>
        <taxon>metagenomes</taxon>
        <taxon>organismal metagenomes</taxon>
    </lineage>
</organism>
<feature type="region of interest" description="Disordered" evidence="1">
    <location>
        <begin position="159"/>
        <end position="192"/>
    </location>
</feature>
<proteinExistence type="predicted"/>
<sequence length="235" mass="24257">MNIAPNTYSAPASLRPVTTPTYGTTTSGTGFLGMSLTTWIIIVLVLAILGFNIFLYLAKGTQAFSETFGPYIRYFAGLFGNTAADVTKTVTNTAATGTKAAVDLAAGTVTSAVDVTQQTAGSVTGATASSSIVGSQKTSANVQQENATQNNQLNAALNSATPQTQQRAQQAPSSFTADDASSSIQASKSSGKSGWCYIGEDRGFRSCIQVGANDTCMSGDIFPSQDICVNPSLRA</sequence>
<accession>A0A6C0K379</accession>
<evidence type="ECO:0000313" key="3">
    <source>
        <dbReference type="EMBL" id="QHU10514.1"/>
    </source>
</evidence>